<organism evidence="4 5">
    <name type="scientific">Streptomyces chartreusis</name>
    <dbReference type="NCBI Taxonomy" id="1969"/>
    <lineage>
        <taxon>Bacteria</taxon>
        <taxon>Bacillati</taxon>
        <taxon>Actinomycetota</taxon>
        <taxon>Actinomycetes</taxon>
        <taxon>Kitasatosporales</taxon>
        <taxon>Streptomycetaceae</taxon>
        <taxon>Streptomyces</taxon>
    </lineage>
</organism>
<evidence type="ECO:0000313" key="4">
    <source>
        <dbReference type="EMBL" id="QKZ21719.1"/>
    </source>
</evidence>
<dbReference type="Gene3D" id="3.40.50.1000">
    <property type="entry name" value="HAD superfamily/HAD-like"/>
    <property type="match status" value="1"/>
</dbReference>
<dbReference type="RefSeq" id="WP_176577213.1">
    <property type="nucleotide sequence ID" value="NZ_CBDRGH010000002.1"/>
</dbReference>
<dbReference type="Proteomes" id="UP000509418">
    <property type="component" value="Chromosome"/>
</dbReference>
<protein>
    <submittedName>
        <fullName evidence="4">HAD family hydrolase</fullName>
    </submittedName>
</protein>
<evidence type="ECO:0000313" key="5">
    <source>
        <dbReference type="Proteomes" id="UP000509418"/>
    </source>
</evidence>
<sequence>MLALFDLDNTLIDRSAGLEHWTRGFVSSRSLPREAEAVICDRFRTRAHPEDFVGLAVALGLSDDPGDLWHEYVDGIARSVRCFAGAREGLEALRSAGWTIGIATNGAGDIQRAKLAATGLALLFDGICVSGDVGARKPERRLFEAAAAECGASLSAGGWMVGDNPETDMDGARAAGLRTLWVANGREWADGLLKPDAMVPGIAEAIEVLQAATI</sequence>
<dbReference type="InterPro" id="IPR041492">
    <property type="entry name" value="HAD_2"/>
</dbReference>
<dbReference type="PANTHER" id="PTHR46470:SF3">
    <property type="entry name" value="N-ACYLNEURAMINATE-9-PHOSPHATASE"/>
    <property type="match status" value="1"/>
</dbReference>
<dbReference type="InterPro" id="IPR051400">
    <property type="entry name" value="HAD-like_hydrolase"/>
</dbReference>
<dbReference type="GO" id="GO:0050124">
    <property type="term" value="F:N-acylneuraminate-9-phosphatase activity"/>
    <property type="evidence" value="ECO:0007669"/>
    <property type="project" value="TreeGrafter"/>
</dbReference>
<comment type="cofactor">
    <cofactor evidence="1">
        <name>Mg(2+)</name>
        <dbReference type="ChEBI" id="CHEBI:18420"/>
    </cofactor>
</comment>
<keyword evidence="2 4" id="KW-0378">Hydrolase</keyword>
<dbReference type="SUPFAM" id="SSF56784">
    <property type="entry name" value="HAD-like"/>
    <property type="match status" value="1"/>
</dbReference>
<dbReference type="Pfam" id="PF13419">
    <property type="entry name" value="HAD_2"/>
    <property type="match status" value="1"/>
</dbReference>
<evidence type="ECO:0000256" key="2">
    <source>
        <dbReference type="ARBA" id="ARBA00022801"/>
    </source>
</evidence>
<dbReference type="InterPro" id="IPR036412">
    <property type="entry name" value="HAD-like_sf"/>
</dbReference>
<keyword evidence="5" id="KW-1185">Reference proteome</keyword>
<evidence type="ECO:0000256" key="1">
    <source>
        <dbReference type="ARBA" id="ARBA00001946"/>
    </source>
</evidence>
<evidence type="ECO:0000256" key="3">
    <source>
        <dbReference type="ARBA" id="ARBA00022842"/>
    </source>
</evidence>
<dbReference type="InterPro" id="IPR023214">
    <property type="entry name" value="HAD_sf"/>
</dbReference>
<gene>
    <name evidence="4" type="ORF">HUT05_32895</name>
</gene>
<dbReference type="SFLD" id="SFLDG01129">
    <property type="entry name" value="C1.5:_HAD__Beta-PGM__Phosphata"/>
    <property type="match status" value="1"/>
</dbReference>
<dbReference type="NCBIfam" id="TIGR01549">
    <property type="entry name" value="HAD-SF-IA-v1"/>
    <property type="match status" value="1"/>
</dbReference>
<dbReference type="GO" id="GO:0046380">
    <property type="term" value="P:N-acetylneuraminate biosynthetic process"/>
    <property type="evidence" value="ECO:0007669"/>
    <property type="project" value="TreeGrafter"/>
</dbReference>
<dbReference type="PANTHER" id="PTHR46470">
    <property type="entry name" value="N-ACYLNEURAMINATE-9-PHOSPHATASE"/>
    <property type="match status" value="1"/>
</dbReference>
<dbReference type="EMBL" id="CP056041">
    <property type="protein sequence ID" value="QKZ21719.1"/>
    <property type="molecule type" value="Genomic_DNA"/>
</dbReference>
<dbReference type="SFLD" id="SFLDS00003">
    <property type="entry name" value="Haloacid_Dehalogenase"/>
    <property type="match status" value="1"/>
</dbReference>
<keyword evidence="3" id="KW-0460">Magnesium</keyword>
<name>A0A7H8TDY7_STRCX</name>
<dbReference type="InterPro" id="IPR006439">
    <property type="entry name" value="HAD-SF_hydro_IA"/>
</dbReference>
<dbReference type="AlphaFoldDB" id="A0A7H8TDY7"/>
<accession>A0A7H8TDY7</accession>
<dbReference type="PRINTS" id="PR00413">
    <property type="entry name" value="HADHALOGNASE"/>
</dbReference>
<reference evidence="4 5" key="1">
    <citation type="submission" date="2020-06" db="EMBL/GenBank/DDBJ databases">
        <title>Genome mining for natural products.</title>
        <authorList>
            <person name="Zhang B."/>
            <person name="Shi J."/>
            <person name="Ge H."/>
        </authorList>
    </citation>
    <scope>NUCLEOTIDE SEQUENCE [LARGE SCALE GENOMIC DNA]</scope>
    <source>
        <strain evidence="4 5">NA02069</strain>
    </source>
</reference>
<proteinExistence type="predicted"/>